<gene>
    <name evidence="9" type="primary">lepB</name>
    <name evidence="9" type="ORF">CQ405_06655</name>
</gene>
<feature type="transmembrane region" description="Helical" evidence="7">
    <location>
        <begin position="15"/>
        <end position="35"/>
    </location>
</feature>
<dbReference type="PANTHER" id="PTHR43390">
    <property type="entry name" value="SIGNAL PEPTIDASE I"/>
    <property type="match status" value="1"/>
</dbReference>
<comment type="caution">
    <text evidence="9">The sequence shown here is derived from an EMBL/GenBank/DDBJ whole genome shotgun (WGS) entry which is preliminary data.</text>
</comment>
<feature type="active site" evidence="6">
    <location>
        <position position="107"/>
    </location>
</feature>
<evidence type="ECO:0000313" key="10">
    <source>
        <dbReference type="Proteomes" id="UP000240535"/>
    </source>
</evidence>
<name>A0A2P8QZZ5_9BACT</name>
<evidence type="ECO:0000256" key="7">
    <source>
        <dbReference type="RuleBase" id="RU362042"/>
    </source>
</evidence>
<keyword evidence="10" id="KW-1185">Reference proteome</keyword>
<dbReference type="Pfam" id="PF10502">
    <property type="entry name" value="Peptidase_S26"/>
    <property type="match status" value="1"/>
</dbReference>
<dbReference type="RefSeq" id="WP_106871940.1">
    <property type="nucleotide sequence ID" value="NZ_CP053841.1"/>
</dbReference>
<dbReference type="SUPFAM" id="SSF51306">
    <property type="entry name" value="LexA/Signal peptidase"/>
    <property type="match status" value="1"/>
</dbReference>
<dbReference type="PANTHER" id="PTHR43390:SF1">
    <property type="entry name" value="CHLOROPLAST PROCESSING PEPTIDASE"/>
    <property type="match status" value="1"/>
</dbReference>
<feature type="active site" evidence="6">
    <location>
        <position position="39"/>
    </location>
</feature>
<comment type="catalytic activity">
    <reaction evidence="1 7">
        <text>Cleavage of hydrophobic, N-terminal signal or leader sequences from secreted and periplasmic proteins.</text>
        <dbReference type="EC" id="3.4.21.89"/>
    </reaction>
</comment>
<proteinExistence type="inferred from homology"/>
<keyword evidence="5 7" id="KW-0378">Hydrolase</keyword>
<keyword evidence="7" id="KW-0472">Membrane</keyword>
<accession>A0A2P8QZZ5</accession>
<evidence type="ECO:0000256" key="5">
    <source>
        <dbReference type="ARBA" id="ARBA00022801"/>
    </source>
</evidence>
<dbReference type="EMBL" id="PDHH01000005">
    <property type="protein sequence ID" value="PSM51802.1"/>
    <property type="molecule type" value="Genomic_DNA"/>
</dbReference>
<evidence type="ECO:0000256" key="4">
    <source>
        <dbReference type="ARBA" id="ARBA00019232"/>
    </source>
</evidence>
<feature type="domain" description="Peptidase S26" evidence="8">
    <location>
        <begin position="15"/>
        <end position="246"/>
    </location>
</feature>
<dbReference type="InterPro" id="IPR019758">
    <property type="entry name" value="Pept_S26A_signal_pept_1_CS"/>
</dbReference>
<dbReference type="GO" id="GO:0006465">
    <property type="term" value="P:signal peptide processing"/>
    <property type="evidence" value="ECO:0007669"/>
    <property type="project" value="InterPro"/>
</dbReference>
<dbReference type="GO" id="GO:0016020">
    <property type="term" value="C:membrane"/>
    <property type="evidence" value="ECO:0007669"/>
    <property type="project" value="UniProtKB-SubCell"/>
</dbReference>
<dbReference type="PROSITE" id="PS00761">
    <property type="entry name" value="SPASE_I_3"/>
    <property type="match status" value="1"/>
</dbReference>
<dbReference type="InterPro" id="IPR000223">
    <property type="entry name" value="Pept_S26A_signal_pept_1"/>
</dbReference>
<dbReference type="Proteomes" id="UP000240535">
    <property type="component" value="Unassembled WGS sequence"/>
</dbReference>
<evidence type="ECO:0000256" key="3">
    <source>
        <dbReference type="ARBA" id="ARBA00013208"/>
    </source>
</evidence>
<dbReference type="NCBIfam" id="TIGR02227">
    <property type="entry name" value="sigpep_I_bact"/>
    <property type="match status" value="1"/>
</dbReference>
<evidence type="ECO:0000256" key="1">
    <source>
        <dbReference type="ARBA" id="ARBA00000677"/>
    </source>
</evidence>
<organism evidence="9 10">
    <name type="scientific">Campylobacter blaseri</name>
    <dbReference type="NCBI Taxonomy" id="2042961"/>
    <lineage>
        <taxon>Bacteria</taxon>
        <taxon>Pseudomonadati</taxon>
        <taxon>Campylobacterota</taxon>
        <taxon>Epsilonproteobacteria</taxon>
        <taxon>Campylobacterales</taxon>
        <taxon>Campylobacteraceae</taxon>
        <taxon>Campylobacter</taxon>
    </lineage>
</organism>
<keyword evidence="7" id="KW-1133">Transmembrane helix</keyword>
<evidence type="ECO:0000313" key="9">
    <source>
        <dbReference type="EMBL" id="PSM51802.1"/>
    </source>
</evidence>
<dbReference type="PRINTS" id="PR00727">
    <property type="entry name" value="LEADERPTASE"/>
</dbReference>
<dbReference type="CDD" id="cd06530">
    <property type="entry name" value="S26_SPase_I"/>
    <property type="match status" value="1"/>
</dbReference>
<keyword evidence="7" id="KW-0812">Transmembrane</keyword>
<dbReference type="InterPro" id="IPR036286">
    <property type="entry name" value="LexA/Signal_pep-like_sf"/>
</dbReference>
<evidence type="ECO:0000256" key="6">
    <source>
        <dbReference type="PIRSR" id="PIRSR600223-1"/>
    </source>
</evidence>
<comment type="subcellular location">
    <subcellularLocation>
        <location evidence="7">Membrane</location>
        <topology evidence="7">Single-pass type II membrane protein</topology>
    </subcellularLocation>
</comment>
<dbReference type="Gene3D" id="2.10.109.10">
    <property type="entry name" value="Umud Fragment, subunit A"/>
    <property type="match status" value="1"/>
</dbReference>
<dbReference type="GO" id="GO:0009003">
    <property type="term" value="F:signal peptidase activity"/>
    <property type="evidence" value="ECO:0007669"/>
    <property type="project" value="UniProtKB-EC"/>
</dbReference>
<protein>
    <recommendedName>
        <fullName evidence="4 7">Signal peptidase I</fullName>
        <ecNumber evidence="3 7">3.4.21.89</ecNumber>
    </recommendedName>
</protein>
<comment type="similarity">
    <text evidence="2 7">Belongs to the peptidase S26 family.</text>
</comment>
<evidence type="ECO:0000259" key="8">
    <source>
        <dbReference type="Pfam" id="PF10502"/>
    </source>
</evidence>
<keyword evidence="7" id="KW-0645">Protease</keyword>
<reference evidence="10" key="1">
    <citation type="submission" date="2017-10" db="EMBL/GenBank/DDBJ databases">
        <title>Campylobacter species from seals.</title>
        <authorList>
            <person name="Gilbert M.J."/>
            <person name="Zomer A.L."/>
            <person name="Timmerman A.J."/>
            <person name="Duim B."/>
            <person name="Wagenaar J.A."/>
        </authorList>
    </citation>
    <scope>NUCLEOTIDE SEQUENCE [LARGE SCALE GENOMIC DNA]</scope>
    <source>
        <strain evidence="10">17S00004-5</strain>
    </source>
</reference>
<dbReference type="InterPro" id="IPR019533">
    <property type="entry name" value="Peptidase_S26"/>
</dbReference>
<sequence length="278" mass="32701">MKNIFKKIYDFSSSWTGTIVIVLFVIFFVAQAFVIPSGSMKNSLLIGDFLFVKKFSYGIPTPHLPWLEVPVLPDFNKNGHLVEGKKPQRGDIVVFRYPPNPKMHFVKRNFAIGEDEVIFTPKAIYLRPNEGDKYIEKNYDKNDIIILNGKKFIKEPYKFKGIHYDDNVNLLATTLKHLSVGKFAMQPAYVEELPKMDINLEFNAYYMKVPKGEFFMIGDNRDHSDDSRFWGSVPYKYIVGKPWFIYFSWDKNKVVRWERIGRFIDTLENNEKYIYEQP</sequence>
<dbReference type="AlphaFoldDB" id="A0A2P8QZZ5"/>
<dbReference type="OrthoDB" id="9815782at2"/>
<evidence type="ECO:0000256" key="2">
    <source>
        <dbReference type="ARBA" id="ARBA00009370"/>
    </source>
</evidence>
<dbReference type="EC" id="3.4.21.89" evidence="3 7"/>
<dbReference type="GO" id="GO:0004252">
    <property type="term" value="F:serine-type endopeptidase activity"/>
    <property type="evidence" value="ECO:0007669"/>
    <property type="project" value="InterPro"/>
</dbReference>